<evidence type="ECO:0000313" key="3">
    <source>
        <dbReference type="Proteomes" id="UP000749293"/>
    </source>
</evidence>
<protein>
    <submittedName>
        <fullName evidence="2">Uncharacterized protein</fullName>
    </submittedName>
</protein>
<reference evidence="2" key="1">
    <citation type="submission" date="2020-03" db="EMBL/GenBank/DDBJ databases">
        <title>Site-based positive gene gene selection in Geosmithia morbida across the United States reveals a broad range of putative effectors and factors for local host and environmental adapation.</title>
        <authorList>
            <person name="Onufrak A."/>
            <person name="Murdoch R.W."/>
            <person name="Gazis R."/>
            <person name="Huff M."/>
            <person name="Staton M."/>
            <person name="Klingeman W."/>
            <person name="Hadziabdic D."/>
        </authorList>
    </citation>
    <scope>NUCLEOTIDE SEQUENCE</scope>
    <source>
        <strain evidence="2">1262</strain>
    </source>
</reference>
<feature type="compositionally biased region" description="Basic and acidic residues" evidence="1">
    <location>
        <begin position="121"/>
        <end position="139"/>
    </location>
</feature>
<dbReference type="PRINTS" id="PR01217">
    <property type="entry name" value="PRICHEXTENSN"/>
</dbReference>
<feature type="compositionally biased region" description="Pro residues" evidence="1">
    <location>
        <begin position="382"/>
        <end position="401"/>
    </location>
</feature>
<keyword evidence="3" id="KW-1185">Reference proteome</keyword>
<dbReference type="EMBL" id="JAANYQ010000004">
    <property type="protein sequence ID" value="KAF4124712.1"/>
    <property type="molecule type" value="Genomic_DNA"/>
</dbReference>
<feature type="compositionally biased region" description="Low complexity" evidence="1">
    <location>
        <begin position="342"/>
        <end position="361"/>
    </location>
</feature>
<accession>A0A9P5D3A1</accession>
<dbReference type="GeneID" id="55971606"/>
<feature type="compositionally biased region" description="Pro residues" evidence="1">
    <location>
        <begin position="197"/>
        <end position="210"/>
    </location>
</feature>
<feature type="compositionally biased region" description="Low complexity" evidence="1">
    <location>
        <begin position="370"/>
        <end position="381"/>
    </location>
</feature>
<feature type="compositionally biased region" description="Low complexity" evidence="1">
    <location>
        <begin position="276"/>
        <end position="285"/>
    </location>
</feature>
<feature type="compositionally biased region" description="Pro residues" evidence="1">
    <location>
        <begin position="265"/>
        <end position="275"/>
    </location>
</feature>
<feature type="region of interest" description="Disordered" evidence="1">
    <location>
        <begin position="307"/>
        <end position="435"/>
    </location>
</feature>
<feature type="region of interest" description="Disordered" evidence="1">
    <location>
        <begin position="255"/>
        <end position="294"/>
    </location>
</feature>
<comment type="caution">
    <text evidence="2">The sequence shown here is derived from an EMBL/GenBank/DDBJ whole genome shotgun (WGS) entry which is preliminary data.</text>
</comment>
<proteinExistence type="predicted"/>
<feature type="compositionally biased region" description="Low complexity" evidence="1">
    <location>
        <begin position="486"/>
        <end position="507"/>
    </location>
</feature>
<feature type="region of interest" description="Disordered" evidence="1">
    <location>
        <begin position="1"/>
        <end position="238"/>
    </location>
</feature>
<gene>
    <name evidence="2" type="ORF">GMORB2_5378</name>
</gene>
<organism evidence="2 3">
    <name type="scientific">Geosmithia morbida</name>
    <dbReference type="NCBI Taxonomy" id="1094350"/>
    <lineage>
        <taxon>Eukaryota</taxon>
        <taxon>Fungi</taxon>
        <taxon>Dikarya</taxon>
        <taxon>Ascomycota</taxon>
        <taxon>Pezizomycotina</taxon>
        <taxon>Sordariomycetes</taxon>
        <taxon>Hypocreomycetidae</taxon>
        <taxon>Hypocreales</taxon>
        <taxon>Bionectriaceae</taxon>
        <taxon>Geosmithia</taxon>
    </lineage>
</organism>
<sequence>MVSATVLPATHGGGPIFEMAADPVVPPGSKTTSATTDAGPDADAAGKGANPWPYHAEDRHDKPVGPVYKPYAPPAEHETHHAHTAPAAAAVRPSTTGQGGSAAALAYRPYRPPGDGGQDGEEAKGKGNGEGDGNGKDAAEPEYPTGAAPHHFHTPGPPAVPNQTKPEVTAAKPCPETLSPTSAGDAGPERPATRPATAPPGPTTGPPVPGPADTVLWPPSSRQNSEAALPEVCQGPYQSQDAEVVVPATAPPPVNASTYPFAAYPHPPPPPPPTSAPAAAAAAHAPPQPIYSPAHVLSPAASWYGQLPVSPTYDISPQSPPPAYTDGPPMLPLRSEKPSLFPQAPLSAPPTTTSTPQQHVTTPPPPLPPSSSSSSSLSHTPYQPPVPQPTYVHPPPLPPRPSSSDGGMRPPPPSVQTVAGFGFTPGPPVGNKLFSGSSAMKWLDKTNQLVEEKIGEILDHSKFRPQQQQHQHQPKYGYTQQPSLPQRPAYYQPAPGQQPYYPRSGGQ</sequence>
<dbReference type="Proteomes" id="UP000749293">
    <property type="component" value="Unassembled WGS sequence"/>
</dbReference>
<name>A0A9P5D3A1_9HYPO</name>
<dbReference type="OrthoDB" id="4900435at2759"/>
<dbReference type="AlphaFoldDB" id="A0A9P5D3A1"/>
<dbReference type="RefSeq" id="XP_035323364.1">
    <property type="nucleotide sequence ID" value="XM_035467352.1"/>
</dbReference>
<feature type="compositionally biased region" description="Low complexity" evidence="1">
    <location>
        <begin position="31"/>
        <end position="49"/>
    </location>
</feature>
<evidence type="ECO:0000256" key="1">
    <source>
        <dbReference type="SAM" id="MobiDB-lite"/>
    </source>
</evidence>
<evidence type="ECO:0000313" key="2">
    <source>
        <dbReference type="EMBL" id="KAF4124712.1"/>
    </source>
</evidence>
<feature type="region of interest" description="Disordered" evidence="1">
    <location>
        <begin position="456"/>
        <end position="507"/>
    </location>
</feature>